<comment type="similarity">
    <text evidence="1">Belongs to the LOB domain-containing protein family.</text>
</comment>
<name>A0AA38C539_TAXCH</name>
<feature type="non-terminal residue" evidence="3">
    <location>
        <position position="1"/>
    </location>
</feature>
<organism evidence="3 4">
    <name type="scientific">Taxus chinensis</name>
    <name type="common">Chinese yew</name>
    <name type="synonym">Taxus wallichiana var. chinensis</name>
    <dbReference type="NCBI Taxonomy" id="29808"/>
    <lineage>
        <taxon>Eukaryota</taxon>
        <taxon>Viridiplantae</taxon>
        <taxon>Streptophyta</taxon>
        <taxon>Embryophyta</taxon>
        <taxon>Tracheophyta</taxon>
        <taxon>Spermatophyta</taxon>
        <taxon>Pinopsida</taxon>
        <taxon>Pinidae</taxon>
        <taxon>Conifers II</taxon>
        <taxon>Cupressales</taxon>
        <taxon>Taxaceae</taxon>
        <taxon>Taxus</taxon>
    </lineage>
</organism>
<feature type="domain" description="LOB" evidence="2">
    <location>
        <begin position="12"/>
        <end position="115"/>
    </location>
</feature>
<sequence>MNSFGSRKTVVFPCAACKILRRRCGEKCVLAPYFPPDNPHKFATTPRVFVVGNIIKMLKFGLLKSPSLWLRFFFGSGSGSGFHFRPTISHRIAFAGIDMAGQGLRRGIDRFVTDLHLHRSPAISQVMSGQAICQAGSAVPVRFSSEFAGPPLKGDEFLKNTFLEVKKKFETALGILQKEKVTIDPDDPNAVSRYAQVMRIVREKAGLYYDADRVKYTVRDFTEGIPDARSYLKKLTEIRVKSGLEDHLGAQKMMMDALEKVEKQLNKPLMRNDKNGMALLLAKFNLINKKLGISREDLPKYEKQLELDVAKVQLEGIKKDAEEAIETQKK</sequence>
<dbReference type="PANTHER" id="PTHR36013">
    <property type="entry name" value="ATP SYNTHASE 24 KDA SUBUNIT, MITOCHONDRIAL-RELATED"/>
    <property type="match status" value="1"/>
</dbReference>
<evidence type="ECO:0000313" key="3">
    <source>
        <dbReference type="EMBL" id="KAH9290392.1"/>
    </source>
</evidence>
<reference evidence="3 4" key="1">
    <citation type="journal article" date="2021" name="Nat. Plants">
        <title>The Taxus genome provides insights into paclitaxel biosynthesis.</title>
        <authorList>
            <person name="Xiong X."/>
            <person name="Gou J."/>
            <person name="Liao Q."/>
            <person name="Li Y."/>
            <person name="Zhou Q."/>
            <person name="Bi G."/>
            <person name="Li C."/>
            <person name="Du R."/>
            <person name="Wang X."/>
            <person name="Sun T."/>
            <person name="Guo L."/>
            <person name="Liang H."/>
            <person name="Lu P."/>
            <person name="Wu Y."/>
            <person name="Zhang Z."/>
            <person name="Ro D.K."/>
            <person name="Shang Y."/>
            <person name="Huang S."/>
            <person name="Yan J."/>
        </authorList>
    </citation>
    <scope>NUCLEOTIDE SEQUENCE [LARGE SCALE GENOMIC DNA]</scope>
    <source>
        <strain evidence="3">Ta-2019</strain>
    </source>
</reference>
<dbReference type="Pfam" id="PF03195">
    <property type="entry name" value="LOB"/>
    <property type="match status" value="1"/>
</dbReference>
<dbReference type="EMBL" id="JAHRHJ020003813">
    <property type="protein sequence ID" value="KAH9290392.1"/>
    <property type="molecule type" value="Genomic_DNA"/>
</dbReference>
<proteinExistence type="inferred from homology"/>
<evidence type="ECO:0000313" key="4">
    <source>
        <dbReference type="Proteomes" id="UP000824469"/>
    </source>
</evidence>
<keyword evidence="4" id="KW-1185">Reference proteome</keyword>
<evidence type="ECO:0000256" key="1">
    <source>
        <dbReference type="ARBA" id="ARBA00005474"/>
    </source>
</evidence>
<comment type="caution">
    <text evidence="3">The sequence shown here is derived from an EMBL/GenBank/DDBJ whole genome shotgun (WGS) entry which is preliminary data.</text>
</comment>
<dbReference type="Proteomes" id="UP000824469">
    <property type="component" value="Unassembled WGS sequence"/>
</dbReference>
<dbReference type="Pfam" id="PF15704">
    <property type="entry name" value="Mt_ATP_synt"/>
    <property type="match status" value="1"/>
</dbReference>
<dbReference type="PROSITE" id="PS50891">
    <property type="entry name" value="LOB"/>
    <property type="match status" value="1"/>
</dbReference>
<gene>
    <name evidence="3" type="ORF">KI387_034509</name>
</gene>
<protein>
    <recommendedName>
        <fullName evidence="2">LOB domain-containing protein</fullName>
    </recommendedName>
</protein>
<dbReference type="AlphaFoldDB" id="A0AA38C539"/>
<dbReference type="InterPro" id="IPR004883">
    <property type="entry name" value="LOB"/>
</dbReference>
<dbReference type="PANTHER" id="PTHR36013:SF2">
    <property type="entry name" value="ATP SYNTHASE 24 KDA SUBUNIT, MITOCHONDRIAL-RELATED"/>
    <property type="match status" value="1"/>
</dbReference>
<accession>A0AA38C539</accession>
<dbReference type="InterPro" id="IPR031432">
    <property type="entry name" value="MGP1"/>
</dbReference>
<evidence type="ECO:0000259" key="2">
    <source>
        <dbReference type="PROSITE" id="PS50891"/>
    </source>
</evidence>